<keyword evidence="6" id="KW-0482">Metalloprotease</keyword>
<dbReference type="AlphaFoldDB" id="A0A644ZER7"/>
<dbReference type="GO" id="GO:0045148">
    <property type="term" value="F:tripeptide aminopeptidase activity"/>
    <property type="evidence" value="ECO:0007669"/>
    <property type="project" value="UniProtKB-EC"/>
</dbReference>
<dbReference type="InterPro" id="IPR008007">
    <property type="entry name" value="Peptidase_M42"/>
</dbReference>
<evidence type="ECO:0000256" key="5">
    <source>
        <dbReference type="ARBA" id="ARBA00022833"/>
    </source>
</evidence>
<evidence type="ECO:0000256" key="1">
    <source>
        <dbReference type="ARBA" id="ARBA00001947"/>
    </source>
</evidence>
<dbReference type="EMBL" id="VSSQ01008611">
    <property type="protein sequence ID" value="MPM39356.1"/>
    <property type="molecule type" value="Genomic_DNA"/>
</dbReference>
<dbReference type="PROSITE" id="PS00758">
    <property type="entry name" value="ARGE_DAPE_CPG2_1"/>
    <property type="match status" value="1"/>
</dbReference>
<comment type="cofactor">
    <cofactor evidence="1">
        <name>Zn(2+)</name>
        <dbReference type="ChEBI" id="CHEBI:29105"/>
    </cofactor>
</comment>
<dbReference type="EC" id="3.4.11.4" evidence="8"/>
<dbReference type="Pfam" id="PF07687">
    <property type="entry name" value="M20_dimer"/>
    <property type="match status" value="1"/>
</dbReference>
<gene>
    <name evidence="8" type="primary">pepT_24</name>
    <name evidence="8" type="ORF">SDC9_85989</name>
</gene>
<sequence>MQTLVDSFLSLVSFDSPSFEEDRLALYLEHKLLSLGLSTQYDEAGNLYAYLPGNGPTVLLNAHMDTVELARGAKPVVEHGIIKTDGTTALGADDKAALAAILSVLETIQEKKLDHPNLVVLFTTAEEQGLLGAKKIDVSLLNGIDYGFTFDASQELGLAITAAPSYDRIEAIFTGKGAHAGFKPETGISAIQMGCDAVSAMHLLRSDEETTANIGSFIAEGAKNIVCDKATLVFEARSLSNEKLEKQVSSMKEALHASAGKHGGTVQIMHDRLYDAYRHESDAVVLEVFRKACEKLNLPLREEPTLGGSDANILNALGFPTLVCSIGYEEAHTKDEYISIEQLEKLYFLTMELATL</sequence>
<dbReference type="Pfam" id="PF01546">
    <property type="entry name" value="Peptidase_M20"/>
    <property type="match status" value="1"/>
</dbReference>
<feature type="domain" description="Peptidase M20 dimerisation" evidence="7">
    <location>
        <begin position="172"/>
        <end position="259"/>
    </location>
</feature>
<organism evidence="8">
    <name type="scientific">bioreactor metagenome</name>
    <dbReference type="NCBI Taxonomy" id="1076179"/>
    <lineage>
        <taxon>unclassified sequences</taxon>
        <taxon>metagenomes</taxon>
        <taxon>ecological metagenomes</taxon>
    </lineage>
</organism>
<dbReference type="GO" id="GO:0006508">
    <property type="term" value="P:proteolysis"/>
    <property type="evidence" value="ECO:0007669"/>
    <property type="project" value="UniProtKB-KW"/>
</dbReference>
<dbReference type="SUPFAM" id="SSF55031">
    <property type="entry name" value="Bacterial exopeptidase dimerisation domain"/>
    <property type="match status" value="1"/>
</dbReference>
<reference evidence="8" key="1">
    <citation type="submission" date="2019-08" db="EMBL/GenBank/DDBJ databases">
        <authorList>
            <person name="Kucharzyk K."/>
            <person name="Murdoch R.W."/>
            <person name="Higgins S."/>
            <person name="Loffler F."/>
        </authorList>
    </citation>
    <scope>NUCLEOTIDE SEQUENCE</scope>
</reference>
<dbReference type="PANTHER" id="PTHR42994">
    <property type="entry name" value="PEPTIDASE T"/>
    <property type="match status" value="1"/>
</dbReference>
<keyword evidence="4 8" id="KW-0378">Hydrolase</keyword>
<dbReference type="PIRSF" id="PIRSF001123">
    <property type="entry name" value="PepA_GA"/>
    <property type="match status" value="1"/>
</dbReference>
<dbReference type="InterPro" id="IPR001261">
    <property type="entry name" value="ArgE/DapE_CS"/>
</dbReference>
<comment type="caution">
    <text evidence="8">The sequence shown here is derived from an EMBL/GenBank/DDBJ whole genome shotgun (WGS) entry which is preliminary data.</text>
</comment>
<dbReference type="NCBIfam" id="TIGR01883">
    <property type="entry name" value="PepT-like"/>
    <property type="match status" value="1"/>
</dbReference>
<dbReference type="Gene3D" id="3.30.70.360">
    <property type="match status" value="1"/>
</dbReference>
<dbReference type="InterPro" id="IPR002933">
    <property type="entry name" value="Peptidase_M20"/>
</dbReference>
<keyword evidence="5" id="KW-0862">Zinc</keyword>
<evidence type="ECO:0000256" key="4">
    <source>
        <dbReference type="ARBA" id="ARBA00022801"/>
    </source>
</evidence>
<dbReference type="GO" id="GO:0008237">
    <property type="term" value="F:metallopeptidase activity"/>
    <property type="evidence" value="ECO:0007669"/>
    <property type="project" value="UniProtKB-KW"/>
</dbReference>
<name>A0A644ZER7_9ZZZZ</name>
<evidence type="ECO:0000256" key="3">
    <source>
        <dbReference type="ARBA" id="ARBA00022723"/>
    </source>
</evidence>
<dbReference type="Gene3D" id="3.40.630.10">
    <property type="entry name" value="Zn peptidases"/>
    <property type="match status" value="1"/>
</dbReference>
<accession>A0A644ZER7</accession>
<keyword evidence="2" id="KW-0645">Protease</keyword>
<keyword evidence="8" id="KW-0031">Aminopeptidase</keyword>
<dbReference type="PANTHER" id="PTHR42994:SF2">
    <property type="entry name" value="PEPTIDASE"/>
    <property type="match status" value="1"/>
</dbReference>
<dbReference type="InterPro" id="IPR036264">
    <property type="entry name" value="Bact_exopeptidase_dim_dom"/>
</dbReference>
<proteinExistence type="predicted"/>
<protein>
    <submittedName>
        <fullName evidence="8">Peptidase T</fullName>
        <ecNumber evidence="8">3.4.11.4</ecNumber>
    </submittedName>
</protein>
<evidence type="ECO:0000259" key="7">
    <source>
        <dbReference type="Pfam" id="PF07687"/>
    </source>
</evidence>
<evidence type="ECO:0000313" key="8">
    <source>
        <dbReference type="EMBL" id="MPM39356.1"/>
    </source>
</evidence>
<evidence type="ECO:0000256" key="6">
    <source>
        <dbReference type="ARBA" id="ARBA00023049"/>
    </source>
</evidence>
<dbReference type="InterPro" id="IPR010162">
    <property type="entry name" value="PepT-like"/>
</dbReference>
<dbReference type="InterPro" id="IPR011650">
    <property type="entry name" value="Peptidase_M20_dimer"/>
</dbReference>
<keyword evidence="3" id="KW-0479">Metal-binding</keyword>
<evidence type="ECO:0000256" key="2">
    <source>
        <dbReference type="ARBA" id="ARBA00022670"/>
    </source>
</evidence>
<dbReference type="SUPFAM" id="SSF53187">
    <property type="entry name" value="Zn-dependent exopeptidases"/>
    <property type="match status" value="1"/>
</dbReference>
<dbReference type="GO" id="GO:0046872">
    <property type="term" value="F:metal ion binding"/>
    <property type="evidence" value="ECO:0007669"/>
    <property type="project" value="UniProtKB-KW"/>
</dbReference>